<dbReference type="EMBL" id="BMAC01000171">
    <property type="protein sequence ID" value="GFP88708.1"/>
    <property type="molecule type" value="Genomic_DNA"/>
</dbReference>
<dbReference type="Proteomes" id="UP000653305">
    <property type="component" value="Unassembled WGS sequence"/>
</dbReference>
<accession>A0A830BUS7</accession>
<dbReference type="AlphaFoldDB" id="A0A830BUS7"/>
<organism evidence="1 2">
    <name type="scientific">Phtheirospermum japonicum</name>
    <dbReference type="NCBI Taxonomy" id="374723"/>
    <lineage>
        <taxon>Eukaryota</taxon>
        <taxon>Viridiplantae</taxon>
        <taxon>Streptophyta</taxon>
        <taxon>Embryophyta</taxon>
        <taxon>Tracheophyta</taxon>
        <taxon>Spermatophyta</taxon>
        <taxon>Magnoliopsida</taxon>
        <taxon>eudicotyledons</taxon>
        <taxon>Gunneridae</taxon>
        <taxon>Pentapetalae</taxon>
        <taxon>asterids</taxon>
        <taxon>lamiids</taxon>
        <taxon>Lamiales</taxon>
        <taxon>Orobanchaceae</taxon>
        <taxon>Orobanchaceae incertae sedis</taxon>
        <taxon>Phtheirospermum</taxon>
    </lineage>
</organism>
<name>A0A830BUS7_9LAMI</name>
<evidence type="ECO:0000313" key="1">
    <source>
        <dbReference type="EMBL" id="GFP88708.1"/>
    </source>
</evidence>
<sequence>MTWTLEATNCGDDNFMCVVSARYNKEADDDAIGVEEVDTLDCWRKIYKIEGFALIFQSHFPSFLQNLDSPAIFTELPSKFAARFFKDSIRRRFPPNSPLVLFVFSFCIIVFRSQQTPGPFSVRRSISLSVKLGELSSFSVDFFDKFDAVVISSCALSTKQSGEKPELPARCYTAWETTGGSIIRKSLEDYLKHLYALSSLLLLFLSLHRTEIRCQ</sequence>
<keyword evidence="2" id="KW-1185">Reference proteome</keyword>
<comment type="caution">
    <text evidence="1">The sequence shown here is derived from an EMBL/GenBank/DDBJ whole genome shotgun (WGS) entry which is preliminary data.</text>
</comment>
<reference evidence="1" key="1">
    <citation type="submission" date="2020-07" db="EMBL/GenBank/DDBJ databases">
        <title>Ethylene signaling mediates host invasion by parasitic plants.</title>
        <authorList>
            <person name="Yoshida S."/>
        </authorList>
    </citation>
    <scope>NUCLEOTIDE SEQUENCE</scope>
    <source>
        <strain evidence="1">Okayama</strain>
    </source>
</reference>
<protein>
    <submittedName>
        <fullName evidence="1">Uncharacterized protein</fullName>
    </submittedName>
</protein>
<proteinExistence type="predicted"/>
<gene>
    <name evidence="1" type="ORF">PHJA_001014500</name>
</gene>
<evidence type="ECO:0000313" key="2">
    <source>
        <dbReference type="Proteomes" id="UP000653305"/>
    </source>
</evidence>